<dbReference type="RefSeq" id="WP_196825155.1">
    <property type="nucleotide sequence ID" value="NZ_CP046980.1"/>
</dbReference>
<name>A0A931E3B1_9CORY</name>
<dbReference type="GO" id="GO:0006654">
    <property type="term" value="P:phosphatidic acid biosynthetic process"/>
    <property type="evidence" value="ECO:0007669"/>
    <property type="project" value="TreeGrafter"/>
</dbReference>
<dbReference type="CDD" id="cd07989">
    <property type="entry name" value="LPLAT_AGPAT-like"/>
    <property type="match status" value="1"/>
</dbReference>
<dbReference type="PANTHER" id="PTHR10434">
    <property type="entry name" value="1-ACYL-SN-GLYCEROL-3-PHOSPHATE ACYLTRANSFERASE"/>
    <property type="match status" value="1"/>
</dbReference>
<dbReference type="Proteomes" id="UP000658613">
    <property type="component" value="Unassembled WGS sequence"/>
</dbReference>
<keyword evidence="6" id="KW-1185">Reference proteome</keyword>
<dbReference type="InterPro" id="IPR002123">
    <property type="entry name" value="Plipid/glycerol_acylTrfase"/>
</dbReference>
<reference evidence="5" key="1">
    <citation type="submission" date="2020-11" db="EMBL/GenBank/DDBJ databases">
        <title>Sequencing the genomes of 1000 actinobacteria strains.</title>
        <authorList>
            <person name="Klenk H.-P."/>
        </authorList>
    </citation>
    <scope>NUCLEOTIDE SEQUENCE</scope>
    <source>
        <strain evidence="5">DSM 45632</strain>
    </source>
</reference>
<evidence type="ECO:0000256" key="1">
    <source>
        <dbReference type="ARBA" id="ARBA00022679"/>
    </source>
</evidence>
<evidence type="ECO:0000259" key="4">
    <source>
        <dbReference type="SMART" id="SM00563"/>
    </source>
</evidence>
<evidence type="ECO:0000313" key="5">
    <source>
        <dbReference type="EMBL" id="MBG6122830.1"/>
    </source>
</evidence>
<proteinExistence type="predicted"/>
<dbReference type="AlphaFoldDB" id="A0A931E3B1"/>
<keyword evidence="1" id="KW-0808">Transferase</keyword>
<dbReference type="SUPFAM" id="SSF69593">
    <property type="entry name" value="Glycerol-3-phosphate (1)-acyltransferase"/>
    <property type="match status" value="1"/>
</dbReference>
<feature type="domain" description="Phospholipid/glycerol acyltransferase" evidence="4">
    <location>
        <begin position="61"/>
        <end position="176"/>
    </location>
</feature>
<dbReference type="GO" id="GO:0005886">
    <property type="term" value="C:plasma membrane"/>
    <property type="evidence" value="ECO:0007669"/>
    <property type="project" value="TreeGrafter"/>
</dbReference>
<feature type="compositionally biased region" description="Basic and acidic residues" evidence="3">
    <location>
        <begin position="262"/>
        <end position="279"/>
    </location>
</feature>
<dbReference type="SMART" id="SM00563">
    <property type="entry name" value="PlsC"/>
    <property type="match status" value="1"/>
</dbReference>
<evidence type="ECO:0000256" key="3">
    <source>
        <dbReference type="SAM" id="MobiDB-lite"/>
    </source>
</evidence>
<dbReference type="PANTHER" id="PTHR10434:SF55">
    <property type="entry name" value="POSSIBLE ACYLTRANSFERASE"/>
    <property type="match status" value="1"/>
</dbReference>
<accession>A0A931E3B1</accession>
<gene>
    <name evidence="5" type="ORF">IW254_001799</name>
</gene>
<dbReference type="Pfam" id="PF01553">
    <property type="entry name" value="Acyltransferase"/>
    <property type="match status" value="1"/>
</dbReference>
<dbReference type="EMBL" id="JADOUE010000001">
    <property type="protein sequence ID" value="MBG6122830.1"/>
    <property type="molecule type" value="Genomic_DNA"/>
</dbReference>
<evidence type="ECO:0000313" key="6">
    <source>
        <dbReference type="Proteomes" id="UP000658613"/>
    </source>
</evidence>
<comment type="caution">
    <text evidence="5">The sequence shown here is derived from an EMBL/GenBank/DDBJ whole genome shotgun (WGS) entry which is preliminary data.</text>
</comment>
<feature type="region of interest" description="Disordered" evidence="3">
    <location>
        <begin position="235"/>
        <end position="279"/>
    </location>
</feature>
<dbReference type="GO" id="GO:0003841">
    <property type="term" value="F:1-acylglycerol-3-phosphate O-acyltransferase activity"/>
    <property type="evidence" value="ECO:0007669"/>
    <property type="project" value="TreeGrafter"/>
</dbReference>
<keyword evidence="2 5" id="KW-0012">Acyltransferase</keyword>
<evidence type="ECO:0000256" key="2">
    <source>
        <dbReference type="ARBA" id="ARBA00023315"/>
    </source>
</evidence>
<organism evidence="5 6">
    <name type="scientific">Corynebacterium aquatimens</name>
    <dbReference type="NCBI Taxonomy" id="1190508"/>
    <lineage>
        <taxon>Bacteria</taxon>
        <taxon>Bacillati</taxon>
        <taxon>Actinomycetota</taxon>
        <taxon>Actinomycetes</taxon>
        <taxon>Mycobacteriales</taxon>
        <taxon>Corynebacteriaceae</taxon>
        <taxon>Corynebacterium</taxon>
    </lineage>
</organism>
<protein>
    <submittedName>
        <fullName evidence="5">1-acyl-sn-glycerol-3-phosphate acyltransferase</fullName>
    </submittedName>
</protein>
<sequence>MKVVDKLFRIPDALPDVHPHPTESKEPFYQFVISAFKRVMRAQGLSFIVRGAENVPERDGAIFVINHTGYYDFIFAGIGPHLRGKRLVRFMAKVEVFDTPVVGTLMRWMKHVPVDRAAGAASIDEAVRWLRSGGLVGIFPESTISRSFELAEFKTGAARIADEAGVAMIPTVIWGSQRIWTKDLPKNLGRSKTPVILSYGEPVYTTGNPEEDTARVKAAMEELLTRNHSEYAEKFGPFPKGEPWMPASLGGSAPTLEAANETQKRERAEKLAKQAEKGS</sequence>